<reference evidence="21" key="1">
    <citation type="submission" date="2025-08" db="UniProtKB">
        <authorList>
            <consortium name="RefSeq"/>
        </authorList>
    </citation>
    <scope>IDENTIFICATION</scope>
</reference>
<dbReference type="Pfam" id="PF13639">
    <property type="entry name" value="zf-RING_2"/>
    <property type="match status" value="1"/>
</dbReference>
<dbReference type="GO" id="GO:0061630">
    <property type="term" value="F:ubiquitin protein ligase activity"/>
    <property type="evidence" value="ECO:0007669"/>
    <property type="project" value="UniProtKB-EC"/>
</dbReference>
<dbReference type="CDD" id="cd16461">
    <property type="entry name" value="RING-H2_EL5-like"/>
    <property type="match status" value="1"/>
</dbReference>
<dbReference type="InterPro" id="IPR001841">
    <property type="entry name" value="Znf_RING"/>
</dbReference>
<protein>
    <recommendedName>
        <fullName evidence="4">RING-type E3 ubiquitin transferase</fullName>
        <ecNumber evidence="4">2.3.2.27</ecNumber>
    </recommendedName>
</protein>
<evidence type="ECO:0000256" key="5">
    <source>
        <dbReference type="ARBA" id="ARBA00022679"/>
    </source>
</evidence>
<evidence type="ECO:0000313" key="20">
    <source>
        <dbReference type="Proteomes" id="UP001515500"/>
    </source>
</evidence>
<evidence type="ECO:0000256" key="7">
    <source>
        <dbReference type="ARBA" id="ARBA00022723"/>
    </source>
</evidence>
<evidence type="ECO:0000256" key="1">
    <source>
        <dbReference type="ARBA" id="ARBA00000900"/>
    </source>
</evidence>
<feature type="signal peptide" evidence="18">
    <location>
        <begin position="1"/>
        <end position="19"/>
    </location>
</feature>
<evidence type="ECO:0000256" key="9">
    <source>
        <dbReference type="ARBA" id="ARBA00022771"/>
    </source>
</evidence>
<comment type="pathway">
    <text evidence="3">Protein modification; protein ubiquitination.</text>
</comment>
<keyword evidence="6 17" id="KW-0812">Transmembrane</keyword>
<evidence type="ECO:0000256" key="10">
    <source>
        <dbReference type="ARBA" id="ARBA00022786"/>
    </source>
</evidence>
<feature type="region of interest" description="Disordered" evidence="16">
    <location>
        <begin position="188"/>
        <end position="207"/>
    </location>
</feature>
<evidence type="ECO:0000256" key="13">
    <source>
        <dbReference type="ARBA" id="ARBA00023136"/>
    </source>
</evidence>
<evidence type="ECO:0000259" key="19">
    <source>
        <dbReference type="PROSITE" id="PS50089"/>
    </source>
</evidence>
<comment type="catalytic activity">
    <reaction evidence="1">
        <text>S-ubiquitinyl-[E2 ubiquitin-conjugating enzyme]-L-cysteine + [acceptor protein]-L-lysine = [E2 ubiquitin-conjugating enzyme]-L-cysteine + N(6)-ubiquitinyl-[acceptor protein]-L-lysine.</text>
        <dbReference type="EC" id="2.3.2.27"/>
    </reaction>
</comment>
<sequence length="380" mass="43049">MSTTFILFLFLLLLSGAGAQTPESSPIKYGVSFRPSVGIVIGIFAIMFSLTIVLLMYAKFCHVAATGLFLRESNSGAAFHHLLHPTQQPRFSGVDKTLIESLPFFRFSSLRGSRAGLECAVCLSPFTDAEILRLLPKCKHAFHIDCVDRWLAGHSSCPLCRQPVDASDAEIFNQFSLSSRFSLLNSSSRRSEGHEEQQQQQQQQQQEAVVELFVERDEEENKPDQFYHKFKHRIIVSDVMFKSRWSDVNSSDLMALNSEMLCFASSKRFDVSVSVKDELEKKRMMEKKMKKMNGFVLGSGDVGGCSSTESLIPPGSRCMSEITKVARFAGERSGVKEEGEEHEKRRRVWLPIARRTVKWFAGGREERVELRDHEGRSYRV</sequence>
<dbReference type="FunFam" id="3.30.40.10:FF:000285">
    <property type="entry name" value="RING-H2 finger protein ATL43"/>
    <property type="match status" value="1"/>
</dbReference>
<dbReference type="AlphaFoldDB" id="A0AB40AFS3"/>
<comment type="subcellular location">
    <subcellularLocation>
        <location evidence="2">Membrane</location>
        <topology evidence="2">Single-pass membrane protein</topology>
    </subcellularLocation>
</comment>
<evidence type="ECO:0000256" key="15">
    <source>
        <dbReference type="PROSITE-ProRule" id="PRU00175"/>
    </source>
</evidence>
<feature type="chain" id="PRO_5044200597" description="RING-type E3 ubiquitin transferase" evidence="18">
    <location>
        <begin position="20"/>
        <end position="380"/>
    </location>
</feature>
<keyword evidence="8 18" id="KW-0732">Signal</keyword>
<evidence type="ECO:0000256" key="18">
    <source>
        <dbReference type="SAM" id="SignalP"/>
    </source>
</evidence>
<evidence type="ECO:0000256" key="14">
    <source>
        <dbReference type="ARBA" id="ARBA00024209"/>
    </source>
</evidence>
<evidence type="ECO:0000256" key="17">
    <source>
        <dbReference type="SAM" id="Phobius"/>
    </source>
</evidence>
<dbReference type="PANTHER" id="PTHR46539">
    <property type="entry name" value="E3 UBIQUITIN-PROTEIN LIGASE ATL42"/>
    <property type="match status" value="1"/>
</dbReference>
<name>A0AB40AFS3_DIOCR</name>
<dbReference type="InterPro" id="IPR013083">
    <property type="entry name" value="Znf_RING/FYVE/PHD"/>
</dbReference>
<evidence type="ECO:0000256" key="8">
    <source>
        <dbReference type="ARBA" id="ARBA00022729"/>
    </source>
</evidence>
<keyword evidence="10" id="KW-0833">Ubl conjugation pathway</keyword>
<organism evidence="20 21">
    <name type="scientific">Dioscorea cayennensis subsp. rotundata</name>
    <name type="common">White Guinea yam</name>
    <name type="synonym">Dioscorea rotundata</name>
    <dbReference type="NCBI Taxonomy" id="55577"/>
    <lineage>
        <taxon>Eukaryota</taxon>
        <taxon>Viridiplantae</taxon>
        <taxon>Streptophyta</taxon>
        <taxon>Embryophyta</taxon>
        <taxon>Tracheophyta</taxon>
        <taxon>Spermatophyta</taxon>
        <taxon>Magnoliopsida</taxon>
        <taxon>Liliopsida</taxon>
        <taxon>Dioscoreales</taxon>
        <taxon>Dioscoreaceae</taxon>
        <taxon>Dioscorea</taxon>
    </lineage>
</organism>
<evidence type="ECO:0000256" key="11">
    <source>
        <dbReference type="ARBA" id="ARBA00022833"/>
    </source>
</evidence>
<dbReference type="Proteomes" id="UP001515500">
    <property type="component" value="Chromosome 19"/>
</dbReference>
<evidence type="ECO:0000256" key="2">
    <source>
        <dbReference type="ARBA" id="ARBA00004167"/>
    </source>
</evidence>
<evidence type="ECO:0000256" key="3">
    <source>
        <dbReference type="ARBA" id="ARBA00004906"/>
    </source>
</evidence>
<accession>A0AB40AFS3</accession>
<feature type="transmembrane region" description="Helical" evidence="17">
    <location>
        <begin position="35"/>
        <end position="58"/>
    </location>
</feature>
<keyword evidence="5" id="KW-0808">Transferase</keyword>
<dbReference type="SMART" id="SM00184">
    <property type="entry name" value="RING"/>
    <property type="match status" value="1"/>
</dbReference>
<comment type="similarity">
    <text evidence="14">Belongs to the RING-type zinc finger family. ATL subfamily.</text>
</comment>
<dbReference type="GO" id="GO:0008270">
    <property type="term" value="F:zinc ion binding"/>
    <property type="evidence" value="ECO:0007669"/>
    <property type="project" value="UniProtKB-KW"/>
</dbReference>
<keyword evidence="9 15" id="KW-0863">Zinc-finger</keyword>
<proteinExistence type="inferred from homology"/>
<evidence type="ECO:0000256" key="6">
    <source>
        <dbReference type="ARBA" id="ARBA00022692"/>
    </source>
</evidence>
<evidence type="ECO:0000256" key="12">
    <source>
        <dbReference type="ARBA" id="ARBA00022989"/>
    </source>
</evidence>
<dbReference type="GO" id="GO:0016020">
    <property type="term" value="C:membrane"/>
    <property type="evidence" value="ECO:0007669"/>
    <property type="project" value="UniProtKB-SubCell"/>
</dbReference>
<dbReference type="PROSITE" id="PS50089">
    <property type="entry name" value="ZF_RING_2"/>
    <property type="match status" value="1"/>
</dbReference>
<keyword evidence="12 17" id="KW-1133">Transmembrane helix</keyword>
<dbReference type="GeneID" id="120249325"/>
<evidence type="ECO:0000256" key="16">
    <source>
        <dbReference type="SAM" id="MobiDB-lite"/>
    </source>
</evidence>
<dbReference type="Gene3D" id="3.30.40.10">
    <property type="entry name" value="Zinc/RING finger domain, C3HC4 (zinc finger)"/>
    <property type="match status" value="1"/>
</dbReference>
<dbReference type="RefSeq" id="XP_039113760.1">
    <property type="nucleotide sequence ID" value="XM_039257826.1"/>
</dbReference>
<dbReference type="EC" id="2.3.2.27" evidence="4"/>
<feature type="domain" description="RING-type" evidence="19">
    <location>
        <begin position="119"/>
        <end position="161"/>
    </location>
</feature>
<feature type="compositionally biased region" description="Low complexity" evidence="16">
    <location>
        <begin position="198"/>
        <end position="207"/>
    </location>
</feature>
<dbReference type="SUPFAM" id="SSF57850">
    <property type="entry name" value="RING/U-box"/>
    <property type="match status" value="1"/>
</dbReference>
<keyword evidence="11" id="KW-0862">Zinc</keyword>
<gene>
    <name evidence="21" type="primary">LOC120249325</name>
</gene>
<evidence type="ECO:0000256" key="4">
    <source>
        <dbReference type="ARBA" id="ARBA00012483"/>
    </source>
</evidence>
<dbReference type="PANTHER" id="PTHR46539:SF1">
    <property type="entry name" value="E3 UBIQUITIN-PROTEIN LIGASE ATL42"/>
    <property type="match status" value="1"/>
</dbReference>
<keyword evidence="7" id="KW-0479">Metal-binding</keyword>
<keyword evidence="13 17" id="KW-0472">Membrane</keyword>
<keyword evidence="20" id="KW-1185">Reference proteome</keyword>
<evidence type="ECO:0000313" key="21">
    <source>
        <dbReference type="RefSeq" id="XP_039113760.1"/>
    </source>
</evidence>